<evidence type="ECO:0000313" key="3">
    <source>
        <dbReference type="Proteomes" id="UP001597076"/>
    </source>
</evidence>
<reference evidence="2 3" key="1">
    <citation type="journal article" date="2019" name="Int. J. Syst. Evol. Microbiol.">
        <title>The Global Catalogue of Microorganisms (GCM) 10K type strain sequencing project: providing services to taxonomists for standard genome sequencing and annotation.</title>
        <authorList>
            <consortium name="The Broad Institute Genomics Platform"/>
            <consortium name="The Broad Institute Genome Sequencing Center for Infectious Disease"/>
            <person name="Wu L."/>
            <person name="Ma J."/>
        </authorList>
    </citation>
    <scope>NUCLEOTIDE SEQUENCE [LARGE SCALE GENOMIC DNA]</scope>
    <source>
        <strain evidence="2 3">CGMCC 1.12230</strain>
    </source>
</reference>
<sequence>MRSPLRALQSLLAVLVLVIAAITLFELPQPYPTWPTLGPVPVDPELIIPGMLALVALLETFRVGIAVGSIVIGVLSAVTLWLAATRWYTLYAPTRGGVFWGGLFTLVSGSTLAVAVLVRRAVRKRTS</sequence>
<gene>
    <name evidence="2" type="ORF">ACFR99_07500</name>
</gene>
<keyword evidence="1" id="KW-1133">Transmembrane helix</keyword>
<keyword evidence="1" id="KW-0472">Membrane</keyword>
<feature type="transmembrane region" description="Helical" evidence="1">
    <location>
        <begin position="37"/>
        <end position="58"/>
    </location>
</feature>
<keyword evidence="1" id="KW-0812">Transmembrane</keyword>
<organism evidence="2 3">
    <name type="scientific">Haloarchaeobius amylolyticus</name>
    <dbReference type="NCBI Taxonomy" id="1198296"/>
    <lineage>
        <taxon>Archaea</taxon>
        <taxon>Methanobacteriati</taxon>
        <taxon>Methanobacteriota</taxon>
        <taxon>Stenosarchaea group</taxon>
        <taxon>Halobacteria</taxon>
        <taxon>Halobacteriales</taxon>
        <taxon>Halorubellaceae</taxon>
        <taxon>Haloarchaeobius</taxon>
    </lineage>
</organism>
<dbReference type="AlphaFoldDB" id="A0ABD6BF74"/>
<feature type="transmembrane region" description="Helical" evidence="1">
    <location>
        <begin position="65"/>
        <end position="85"/>
    </location>
</feature>
<dbReference type="Proteomes" id="UP001597076">
    <property type="component" value="Unassembled WGS sequence"/>
</dbReference>
<protein>
    <submittedName>
        <fullName evidence="2">Uncharacterized protein</fullName>
    </submittedName>
</protein>
<evidence type="ECO:0000256" key="1">
    <source>
        <dbReference type="SAM" id="Phobius"/>
    </source>
</evidence>
<dbReference type="EMBL" id="JBHUDI010000004">
    <property type="protein sequence ID" value="MFD1563389.1"/>
    <property type="molecule type" value="Genomic_DNA"/>
</dbReference>
<proteinExistence type="predicted"/>
<name>A0ABD6BF74_9EURY</name>
<keyword evidence="3" id="KW-1185">Reference proteome</keyword>
<dbReference type="RefSeq" id="WP_390285908.1">
    <property type="nucleotide sequence ID" value="NZ_JBHUDI010000004.1"/>
</dbReference>
<evidence type="ECO:0000313" key="2">
    <source>
        <dbReference type="EMBL" id="MFD1563389.1"/>
    </source>
</evidence>
<comment type="caution">
    <text evidence="2">The sequence shown here is derived from an EMBL/GenBank/DDBJ whole genome shotgun (WGS) entry which is preliminary data.</text>
</comment>
<feature type="transmembrane region" description="Helical" evidence="1">
    <location>
        <begin position="97"/>
        <end position="118"/>
    </location>
</feature>
<accession>A0ABD6BF74</accession>